<keyword evidence="2" id="KW-0436">Ligase</keyword>
<evidence type="ECO:0000256" key="3">
    <source>
        <dbReference type="ARBA" id="ARBA00022741"/>
    </source>
</evidence>
<dbReference type="InterPro" id="IPR015866">
    <property type="entry name" value="Ser-tRNA-synth_1_N"/>
</dbReference>
<dbReference type="SUPFAM" id="SSF55681">
    <property type="entry name" value="Class II aaRS and biotin synthetases"/>
    <property type="match status" value="1"/>
</dbReference>
<feature type="compositionally biased region" description="Pro residues" evidence="8">
    <location>
        <begin position="167"/>
        <end position="180"/>
    </location>
</feature>
<organism evidence="10 11">
    <name type="scientific">Lasiosphaeria miniovina</name>
    <dbReference type="NCBI Taxonomy" id="1954250"/>
    <lineage>
        <taxon>Eukaryota</taxon>
        <taxon>Fungi</taxon>
        <taxon>Dikarya</taxon>
        <taxon>Ascomycota</taxon>
        <taxon>Pezizomycotina</taxon>
        <taxon>Sordariomycetes</taxon>
        <taxon>Sordariomycetidae</taxon>
        <taxon>Sordariales</taxon>
        <taxon>Lasiosphaeriaceae</taxon>
        <taxon>Lasiosphaeria</taxon>
    </lineage>
</organism>
<dbReference type="Gene3D" id="1.10.287.40">
    <property type="entry name" value="Serine-tRNA synthetase, tRNA binding domain"/>
    <property type="match status" value="1"/>
</dbReference>
<dbReference type="InterPro" id="IPR006195">
    <property type="entry name" value="aa-tRNA-synth_II"/>
</dbReference>
<evidence type="ECO:0000256" key="4">
    <source>
        <dbReference type="ARBA" id="ARBA00022840"/>
    </source>
</evidence>
<dbReference type="InterPro" id="IPR002317">
    <property type="entry name" value="Ser-tRNA-ligase_type_1"/>
</dbReference>
<evidence type="ECO:0000256" key="1">
    <source>
        <dbReference type="ARBA" id="ARBA00012840"/>
    </source>
</evidence>
<dbReference type="InterPro" id="IPR042103">
    <property type="entry name" value="SerRS_1_N_sf"/>
</dbReference>
<protein>
    <recommendedName>
        <fullName evidence="1">serine--tRNA ligase</fullName>
        <ecNumber evidence="1">6.1.1.11</ecNumber>
    </recommendedName>
    <alternativeName>
        <fullName evidence="6">Seryl-tRNA synthetase</fullName>
    </alternativeName>
    <alternativeName>
        <fullName evidence="7">Seryl-tRNA(Ser) synthetase</fullName>
    </alternativeName>
</protein>
<evidence type="ECO:0000256" key="2">
    <source>
        <dbReference type="ARBA" id="ARBA00022598"/>
    </source>
</evidence>
<dbReference type="PRINTS" id="PR00981">
    <property type="entry name" value="TRNASYNTHSER"/>
</dbReference>
<evidence type="ECO:0000256" key="6">
    <source>
        <dbReference type="ARBA" id="ARBA00031113"/>
    </source>
</evidence>
<dbReference type="GO" id="GO:0005524">
    <property type="term" value="F:ATP binding"/>
    <property type="evidence" value="ECO:0007669"/>
    <property type="project" value="UniProtKB-KW"/>
</dbReference>
<feature type="region of interest" description="Disordered" evidence="8">
    <location>
        <begin position="35"/>
        <end position="96"/>
    </location>
</feature>
<evidence type="ECO:0000313" key="11">
    <source>
        <dbReference type="Proteomes" id="UP001172101"/>
    </source>
</evidence>
<dbReference type="NCBIfam" id="TIGR00414">
    <property type="entry name" value="serS"/>
    <property type="match status" value="1"/>
</dbReference>
<dbReference type="EMBL" id="JAUIRO010000003">
    <property type="protein sequence ID" value="KAK0723236.1"/>
    <property type="molecule type" value="Genomic_DNA"/>
</dbReference>
<evidence type="ECO:0000313" key="10">
    <source>
        <dbReference type="EMBL" id="KAK0723236.1"/>
    </source>
</evidence>
<dbReference type="PROSITE" id="PS50862">
    <property type="entry name" value="AA_TRNA_LIGASE_II"/>
    <property type="match status" value="1"/>
</dbReference>
<dbReference type="InterPro" id="IPR045864">
    <property type="entry name" value="aa-tRNA-synth_II/BPL/LPL"/>
</dbReference>
<keyword evidence="3" id="KW-0547">Nucleotide-binding</keyword>
<dbReference type="GO" id="GO:0006434">
    <property type="term" value="P:seryl-tRNA aminoacylation"/>
    <property type="evidence" value="ECO:0007669"/>
    <property type="project" value="InterPro"/>
</dbReference>
<dbReference type="GO" id="GO:0004828">
    <property type="term" value="F:serine-tRNA ligase activity"/>
    <property type="evidence" value="ECO:0007669"/>
    <property type="project" value="UniProtKB-EC"/>
</dbReference>
<dbReference type="Gene3D" id="3.30.930.10">
    <property type="entry name" value="Bira Bifunctional Protein, Domain 2"/>
    <property type="match status" value="1"/>
</dbReference>
<dbReference type="EC" id="6.1.1.11" evidence="1"/>
<proteinExistence type="predicted"/>
<dbReference type="Pfam" id="PF00587">
    <property type="entry name" value="tRNA-synt_2b"/>
    <property type="match status" value="1"/>
</dbReference>
<dbReference type="InterPro" id="IPR010978">
    <property type="entry name" value="tRNA-bd_arm"/>
</dbReference>
<evidence type="ECO:0000256" key="8">
    <source>
        <dbReference type="SAM" id="MobiDB-lite"/>
    </source>
</evidence>
<comment type="caution">
    <text evidence="10">The sequence shown here is derived from an EMBL/GenBank/DDBJ whole genome shotgun (WGS) entry which is preliminary data.</text>
</comment>
<dbReference type="SUPFAM" id="SSF46589">
    <property type="entry name" value="tRNA-binding arm"/>
    <property type="match status" value="1"/>
</dbReference>
<keyword evidence="5" id="KW-0030">Aminoacyl-tRNA synthetase</keyword>
<dbReference type="InterPro" id="IPR002314">
    <property type="entry name" value="aa-tRNA-synt_IIb"/>
</dbReference>
<gene>
    <name evidence="10" type="ORF">B0T26DRAFT_750527</name>
</gene>
<keyword evidence="11" id="KW-1185">Reference proteome</keyword>
<dbReference type="PANTHER" id="PTHR11778">
    <property type="entry name" value="SERYL-TRNA SYNTHETASE"/>
    <property type="match status" value="1"/>
</dbReference>
<dbReference type="AlphaFoldDB" id="A0AA40AWC5"/>
<name>A0AA40AWC5_9PEZI</name>
<dbReference type="Proteomes" id="UP001172101">
    <property type="component" value="Unassembled WGS sequence"/>
</dbReference>
<dbReference type="Pfam" id="PF02403">
    <property type="entry name" value="Seryl_tRNA_N"/>
    <property type="match status" value="1"/>
</dbReference>
<reference evidence="10" key="1">
    <citation type="submission" date="2023-06" db="EMBL/GenBank/DDBJ databases">
        <title>Genome-scale phylogeny and comparative genomics of the fungal order Sordariales.</title>
        <authorList>
            <consortium name="Lawrence Berkeley National Laboratory"/>
            <person name="Hensen N."/>
            <person name="Bonometti L."/>
            <person name="Westerberg I."/>
            <person name="Brannstrom I.O."/>
            <person name="Guillou S."/>
            <person name="Cros-Aarteil S."/>
            <person name="Calhoun S."/>
            <person name="Haridas S."/>
            <person name="Kuo A."/>
            <person name="Mondo S."/>
            <person name="Pangilinan J."/>
            <person name="Riley R."/>
            <person name="LaButti K."/>
            <person name="Andreopoulos B."/>
            <person name="Lipzen A."/>
            <person name="Chen C."/>
            <person name="Yanf M."/>
            <person name="Daum C."/>
            <person name="Ng V."/>
            <person name="Clum A."/>
            <person name="Steindorff A."/>
            <person name="Ohm R."/>
            <person name="Martin F."/>
            <person name="Silar P."/>
            <person name="Natvig D."/>
            <person name="Lalanne C."/>
            <person name="Gautier V."/>
            <person name="Ament-velasquez S.L."/>
            <person name="Kruys A."/>
            <person name="Hutchinson M.I."/>
            <person name="Powell A.J."/>
            <person name="Barry K."/>
            <person name="Miller A.N."/>
            <person name="Grigoriev I.V."/>
            <person name="Debuchy R."/>
            <person name="Gladieux P."/>
            <person name="Thoren M.H."/>
            <person name="Johannesson H."/>
        </authorList>
    </citation>
    <scope>NUCLEOTIDE SEQUENCE</scope>
    <source>
        <strain evidence="10">SMH2392-1A</strain>
    </source>
</reference>
<keyword evidence="4" id="KW-0067">ATP-binding</keyword>
<accession>A0AA40AWC5</accession>
<feature type="region of interest" description="Disordered" evidence="8">
    <location>
        <begin position="156"/>
        <end position="183"/>
    </location>
</feature>
<evidence type="ECO:0000256" key="5">
    <source>
        <dbReference type="ARBA" id="ARBA00023146"/>
    </source>
</evidence>
<feature type="domain" description="Aminoacyl-transfer RNA synthetases class-II family profile" evidence="9">
    <location>
        <begin position="311"/>
        <end position="550"/>
    </location>
</feature>
<dbReference type="FunFam" id="3.30.930.10:FF:000069">
    <property type="entry name" value="Seryl-tRNA synthetase"/>
    <property type="match status" value="1"/>
</dbReference>
<evidence type="ECO:0000256" key="7">
    <source>
        <dbReference type="ARBA" id="ARBA00034892"/>
    </source>
</evidence>
<evidence type="ECO:0000259" key="9">
    <source>
        <dbReference type="PROSITE" id="PS50862"/>
    </source>
</evidence>
<dbReference type="RefSeq" id="XP_060299160.1">
    <property type="nucleotide sequence ID" value="XM_060445235.1"/>
</dbReference>
<sequence length="570" mass="62505">MKPPARRFNYQQCRRLLVTAGRQSSRRRSFLCATSAFSSPSPSIRGRGQAIPPAGSVAPFHSSARKLHDQQQQEQQPAPPNPAPLQRRPTTAPKPVIDIRHIRENPELYAANCRARNYPAAADYPRQIKELFAQWQDHQRRGRGLREAANRLRRQLTNPGDTSQSEPEPPSSPTPPPPPTRDTLLAEGRRIKAELSTIEEAEARLQAEMHVLALAIPNLTSPSTPAGDEPRVLTYINDHPEAATTTTSESGAAQAQSDRVWRSHVHIGSELGLLDFAAAGATSGWGWYYLLDEAAQLEQALVSYALAAATRSGWRQVSPPSVVYSHMAGACGFQPRDANGETQVYALAQSADDAARGRPELCLAGTSEIPLAAMKADATLDEAELPLKRVAVSRCYRAEAGARGANTKGLYRVHEFTKVELFAWTAPDAAEAGDVFEEVVDFQTELLGSLGLHCRVLEMPAADLGASAWRKCDIEAFFPSRRDRNGGWGELTSASICTDYQARRLATRVRFADKLDFPYTVNGTALAVPRVIAALLENGWDEADKSVAIPEVLRPWMDGRDKIGPRHHQL</sequence>
<dbReference type="GeneID" id="85328505"/>